<dbReference type="Proteomes" id="UP000588604">
    <property type="component" value="Unassembled WGS sequence"/>
</dbReference>
<keyword evidence="2" id="KW-0456">Lyase</keyword>
<dbReference type="Gene3D" id="3.40.50.720">
    <property type="entry name" value="NAD(P)-binding Rossmann-like Domain"/>
    <property type="match status" value="1"/>
</dbReference>
<dbReference type="Pfam" id="PF16363">
    <property type="entry name" value="GDP_Man_Dehyd"/>
    <property type="match status" value="1"/>
</dbReference>
<accession>A0A841MZ27</accession>
<dbReference type="InterPro" id="IPR013445">
    <property type="entry name" value="CDP_4_6_deHydtase"/>
</dbReference>
<reference evidence="2 3" key="1">
    <citation type="submission" date="2020-08" db="EMBL/GenBank/DDBJ databases">
        <title>Genomic Encyclopedia of Type Strains, Phase IV (KMG-IV): sequencing the most valuable type-strain genomes for metagenomic binning, comparative biology and taxonomic classification.</title>
        <authorList>
            <person name="Goeker M."/>
        </authorList>
    </citation>
    <scope>NUCLEOTIDE SEQUENCE [LARGE SCALE GENOMIC DNA]</scope>
    <source>
        <strain evidence="2 3">DSM 102044</strain>
    </source>
</reference>
<proteinExistence type="predicted"/>
<dbReference type="SUPFAM" id="SSF51735">
    <property type="entry name" value="NAD(P)-binding Rossmann-fold domains"/>
    <property type="match status" value="1"/>
</dbReference>
<comment type="caution">
    <text evidence="2">The sequence shown here is derived from an EMBL/GenBank/DDBJ whole genome shotgun (WGS) entry which is preliminary data.</text>
</comment>
<name>A0A841MZ27_9BACT</name>
<evidence type="ECO:0000313" key="2">
    <source>
        <dbReference type="EMBL" id="MBB6327898.1"/>
    </source>
</evidence>
<sequence length="378" mass="42941">MAQLNTKFEIFSGKSVLITGHTGFKGSWLSLWLNQLGAKVYGISRDIPTQPAMFEVLELEKELEHILLDVKDLSSLKSEIKRICPDFIFHMAAQAIVSSSYSDPLETFQTNAIGTGNVLEAIRSLENKCIAIFITSDKCYENVEWVWGYKETDMLGGKDIYSASKAAVEIIVNSYYHSFIKHLPNIKMASVRAGNVIGGGDWAPDRIVPDCMRSWSQTEKVELRNPGAIRPWQHVLEPLSGYLNVAAELWNGGEFNGESYNFGPPTENSITVMELLGRLNKSWGFENINDAFFETGEFKFSEAGLLKLNCDKAMFDLKWQPTLNLEELIDFTGDWYYIFYNKTEDIIRFTKQQISDYEKIASDKKIKWSISDEFSLSD</sequence>
<dbReference type="Gene3D" id="3.90.25.10">
    <property type="entry name" value="UDP-galactose 4-epimerase, domain 1"/>
    <property type="match status" value="1"/>
</dbReference>
<evidence type="ECO:0000259" key="1">
    <source>
        <dbReference type="Pfam" id="PF16363"/>
    </source>
</evidence>
<keyword evidence="3" id="KW-1185">Reference proteome</keyword>
<dbReference type="AlphaFoldDB" id="A0A841MZ27"/>
<organism evidence="2 3">
    <name type="scientific">Algoriphagus iocasae</name>
    <dbReference type="NCBI Taxonomy" id="1836499"/>
    <lineage>
        <taxon>Bacteria</taxon>
        <taxon>Pseudomonadati</taxon>
        <taxon>Bacteroidota</taxon>
        <taxon>Cytophagia</taxon>
        <taxon>Cytophagales</taxon>
        <taxon>Cyclobacteriaceae</taxon>
        <taxon>Algoriphagus</taxon>
    </lineage>
</organism>
<dbReference type="RefSeq" id="WP_184496645.1">
    <property type="nucleotide sequence ID" value="NZ_JACIJO010000003.1"/>
</dbReference>
<gene>
    <name evidence="2" type="ORF">FHS59_003541</name>
</gene>
<dbReference type="NCBIfam" id="TIGR02622">
    <property type="entry name" value="CDP_4_6_dhtase"/>
    <property type="match status" value="1"/>
</dbReference>
<evidence type="ECO:0000313" key="3">
    <source>
        <dbReference type="Proteomes" id="UP000588604"/>
    </source>
</evidence>
<protein>
    <submittedName>
        <fullName evidence="2">CDP-glucose 4,6-dehydratase</fullName>
        <ecNumber evidence="2">4.2.1.45</ecNumber>
    </submittedName>
</protein>
<dbReference type="InterPro" id="IPR036291">
    <property type="entry name" value="NAD(P)-bd_dom_sf"/>
</dbReference>
<dbReference type="InterPro" id="IPR016040">
    <property type="entry name" value="NAD(P)-bd_dom"/>
</dbReference>
<dbReference type="PANTHER" id="PTHR43000">
    <property type="entry name" value="DTDP-D-GLUCOSE 4,6-DEHYDRATASE-RELATED"/>
    <property type="match status" value="1"/>
</dbReference>
<dbReference type="EC" id="4.2.1.45" evidence="2"/>
<dbReference type="GO" id="GO:0047733">
    <property type="term" value="F:CDP-glucose 4,6-dehydratase activity"/>
    <property type="evidence" value="ECO:0007669"/>
    <property type="project" value="UniProtKB-EC"/>
</dbReference>
<dbReference type="EMBL" id="JACIJO010000003">
    <property type="protein sequence ID" value="MBB6327898.1"/>
    <property type="molecule type" value="Genomic_DNA"/>
</dbReference>
<feature type="domain" description="NAD(P)-binding" evidence="1">
    <location>
        <begin position="17"/>
        <end position="330"/>
    </location>
</feature>